<gene>
    <name evidence="2" type="ORF">QM012_008059</name>
</gene>
<reference evidence="2 3" key="1">
    <citation type="submission" date="2023-11" db="EMBL/GenBank/DDBJ databases">
        <title>Draft genome sequence and annotation of the polyextremotolerant black yeast-like fungus Aureobasidium pullulans NRRL 62042.</title>
        <authorList>
            <person name="Dielentheis-Frenken M.R.E."/>
            <person name="Wibberg D."/>
            <person name="Blank L.M."/>
            <person name="Tiso T."/>
        </authorList>
    </citation>
    <scope>NUCLEOTIDE SEQUENCE [LARGE SCALE GENOMIC DNA]</scope>
    <source>
        <strain evidence="2 3">NRRL 62042</strain>
    </source>
</reference>
<feature type="compositionally biased region" description="Pro residues" evidence="1">
    <location>
        <begin position="1030"/>
        <end position="1052"/>
    </location>
</feature>
<accession>A0ABR0TLG5</accession>
<feature type="compositionally biased region" description="Basic residues" evidence="1">
    <location>
        <begin position="1550"/>
        <end position="1561"/>
    </location>
</feature>
<feature type="region of interest" description="Disordered" evidence="1">
    <location>
        <begin position="936"/>
        <end position="1061"/>
    </location>
</feature>
<organism evidence="2 3">
    <name type="scientific">Aureobasidium pullulans</name>
    <name type="common">Black yeast</name>
    <name type="synonym">Pullularia pullulans</name>
    <dbReference type="NCBI Taxonomy" id="5580"/>
    <lineage>
        <taxon>Eukaryota</taxon>
        <taxon>Fungi</taxon>
        <taxon>Dikarya</taxon>
        <taxon>Ascomycota</taxon>
        <taxon>Pezizomycotina</taxon>
        <taxon>Dothideomycetes</taxon>
        <taxon>Dothideomycetidae</taxon>
        <taxon>Dothideales</taxon>
        <taxon>Saccotheciaceae</taxon>
        <taxon>Aureobasidium</taxon>
    </lineage>
</organism>
<feature type="compositionally biased region" description="Basic and acidic residues" evidence="1">
    <location>
        <begin position="1419"/>
        <end position="1428"/>
    </location>
</feature>
<feature type="compositionally biased region" description="Basic residues" evidence="1">
    <location>
        <begin position="1014"/>
        <end position="1024"/>
    </location>
</feature>
<name>A0ABR0TLG5_AURPU</name>
<dbReference type="EMBL" id="JASGXD010000006">
    <property type="protein sequence ID" value="KAK6005280.1"/>
    <property type="molecule type" value="Genomic_DNA"/>
</dbReference>
<protein>
    <submittedName>
        <fullName evidence="2">Uncharacterized protein</fullName>
    </submittedName>
</protein>
<feature type="compositionally biased region" description="Basic residues" evidence="1">
    <location>
        <begin position="778"/>
        <end position="788"/>
    </location>
</feature>
<feature type="compositionally biased region" description="Basic and acidic residues" evidence="1">
    <location>
        <begin position="946"/>
        <end position="958"/>
    </location>
</feature>
<feature type="region of interest" description="Disordered" evidence="1">
    <location>
        <begin position="753"/>
        <end position="895"/>
    </location>
</feature>
<evidence type="ECO:0000313" key="2">
    <source>
        <dbReference type="EMBL" id="KAK6005280.1"/>
    </source>
</evidence>
<feature type="compositionally biased region" description="Polar residues" evidence="1">
    <location>
        <begin position="1609"/>
        <end position="1618"/>
    </location>
</feature>
<feature type="compositionally biased region" description="Basic and acidic residues" evidence="1">
    <location>
        <begin position="1521"/>
        <end position="1549"/>
    </location>
</feature>
<feature type="compositionally biased region" description="Basic and acidic residues" evidence="1">
    <location>
        <begin position="1177"/>
        <end position="1187"/>
    </location>
</feature>
<feature type="compositionally biased region" description="Basic residues" evidence="1">
    <location>
        <begin position="459"/>
        <end position="468"/>
    </location>
</feature>
<feature type="compositionally biased region" description="Basic and acidic residues" evidence="1">
    <location>
        <begin position="1590"/>
        <end position="1608"/>
    </location>
</feature>
<feature type="compositionally biased region" description="Basic and acidic residues" evidence="1">
    <location>
        <begin position="1098"/>
        <end position="1126"/>
    </location>
</feature>
<feature type="compositionally biased region" description="Pro residues" evidence="1">
    <location>
        <begin position="730"/>
        <end position="741"/>
    </location>
</feature>
<feature type="compositionally biased region" description="Basic and acidic residues" evidence="1">
    <location>
        <begin position="109"/>
        <end position="131"/>
    </location>
</feature>
<feature type="compositionally biased region" description="Basic residues" evidence="1">
    <location>
        <begin position="194"/>
        <end position="203"/>
    </location>
</feature>
<feature type="compositionally biased region" description="Low complexity" evidence="1">
    <location>
        <begin position="495"/>
        <end position="509"/>
    </location>
</feature>
<feature type="region of interest" description="Disordered" evidence="1">
    <location>
        <begin position="100"/>
        <end position="684"/>
    </location>
</feature>
<feature type="compositionally biased region" description="Pro residues" evidence="1">
    <location>
        <begin position="541"/>
        <end position="552"/>
    </location>
</feature>
<feature type="compositionally biased region" description="Polar residues" evidence="1">
    <location>
        <begin position="840"/>
        <end position="850"/>
    </location>
</feature>
<comment type="caution">
    <text evidence="2">The sequence shown here is derived from an EMBL/GenBank/DDBJ whole genome shotgun (WGS) entry which is preliminary data.</text>
</comment>
<feature type="compositionally biased region" description="Low complexity" evidence="1">
    <location>
        <begin position="278"/>
        <end position="289"/>
    </location>
</feature>
<dbReference type="Proteomes" id="UP001341245">
    <property type="component" value="Unassembled WGS sequence"/>
</dbReference>
<feature type="compositionally biased region" description="Basic and acidic residues" evidence="1">
    <location>
        <begin position="1455"/>
        <end position="1465"/>
    </location>
</feature>
<evidence type="ECO:0000313" key="3">
    <source>
        <dbReference type="Proteomes" id="UP001341245"/>
    </source>
</evidence>
<feature type="compositionally biased region" description="Basic and acidic residues" evidence="1">
    <location>
        <begin position="1210"/>
        <end position="1236"/>
    </location>
</feature>
<feature type="compositionally biased region" description="Low complexity" evidence="1">
    <location>
        <begin position="469"/>
        <end position="479"/>
    </location>
</feature>
<feature type="region of interest" description="Disordered" evidence="1">
    <location>
        <begin position="696"/>
        <end position="741"/>
    </location>
</feature>
<feature type="compositionally biased region" description="Basic and acidic residues" evidence="1">
    <location>
        <begin position="144"/>
        <end position="158"/>
    </location>
</feature>
<feature type="region of interest" description="Disordered" evidence="1">
    <location>
        <begin position="1079"/>
        <end position="1704"/>
    </location>
</feature>
<sequence length="1752" mass="191823">MAVSVARALSARLPHFLDSKLPPTSESMRRPLQRCVGHAYHDRENETFTRILKLPSRLSLNLEEALPDYNDCINDCPPDYTNSDALATLNLDPPAYAPSPFTLNRSSRTCKEKSPCSTEPKVDFGYRENLREHKKKKKGAAAKNKWDSDNEEEKKPEGDSNGDQPGDAGGSGGADGNGGEGGGNDDDDWDDGKKKGKKDKKKTAFSWDALEDEDNKGEEEKTDDPPPVEEAPVEEDDWAGFTTASSKKKKKKGKNVDPEPPPDDSQPDEGPPKVDVDFGNSNSFSFGSNGAWGTKATEDDAWATFGGSKKDKKKKSNAFNFDFGDADEGAMPGESVPPPAEEEAKADDNPWAAFGSGKKKNKGGAVEEPPLPSPKPEPEVAVVQSPDEPADDFSWGMSTKDKKKAKKAAKAAAQAAALAEPEPEPVVIVEELPPEPEAPPAEPEPAPEEDFSWGMSAKDKKKAKKAAKKAGNAFEFIAEPEPPTPAAEPEPEPPAIAVVETPAATAADPEPVDDFTWGMSAKDKKKAKKAAKKSAFDWSEPDPPAAPDPPPVEGAQPAIDESTALAIPEAPQDDWFGWGTAGKKKSKKDAEEIPPEVPPPPPAAPKPAVEESSSSWSFGWGSSSKKDKKKSKSPEPEFIPAPEAVHERDPVVMVPESIDEPKVEEDDWAGWATGKKSKKKGSKNTPVEIVEHVYDVPVQQPDPAPAEEDAWAGWSVGKKEKKKGKKIDDIPPPPLPAIEPPPIEVMEPVVEVPAPPPEMQAPVEGAPADDLWASFSTKKSKKDKKKKGLSVEETQPVVEAEPEQLVDLQEPEIEPEPVIVLDSPPAEEPVKEVKKKEVKTSSGWGSSLWGSSSKSKSSSKDKEKEKEKEREKKEKAEKECQERKAEEQRKAEEEAAFAAALAEEPVDLLPEPGPVVEEPVTTGYWGTFLKPTAVSKTVDDPTVPKGKVDTGAKESVKDRIKRLQGGTTKDQVVVVPPAPPAPEPLPEPDIGVAPEPEVIIVPEPPVVEEPPPKKSSKDKKKKKGKEKEPSPPPPPVAIEIPPPVVEVPPSLSPIPGGFPEDDVEIDVLADVPAVPPAIVANTSANAPVEPRAINAVKSSEEVMPKPSSDKKPVKDKGVSAKKEVKKSTKSSRPTVVDLSAPGTPAADSRSVKKERPKVVRDPTGSAHWGLWGTTPKAEAKKERKPSKDTTTPIVKRSAAPGLTRSKSARKPNERDFLNKVDKTFGDDKQSRKDIKDPATPARGMGFSLFGSTPTRSRSMRQSSSAQRPSQVRDSRRSFDLSSPPGDIASKAAKLMGLGPRPSLSRSQSTREKRKSRSVPDPYAIDPDNTPDDATHSASVDRSSSHRTKRSSRSDHERGKRDSAMMSGGLGSAVGDEADQVTAPEDTPFVTPARPTLKRSATTSARKPAGGLFSNIIDSLKPKPVEDFSRRHRSSQAYDSEDGSARHRRHRTPHSSHRDEDEDSKRYLRREHRRVHRPEDVPSTPLDEHATIPLADNTESEDRERRRAERRAKRAALEAAEEELRAREKVSRPKGRDEAERDRQEMDDRRRHQRRAERHASRRSSAIEADRKPHLHRSSTAPVQSYFDARAPNRDANGRDLRSPPKDKTSSWVHSVTSSPPLPPPLQPTILDLPPTDSAADDADIHDDESTARELRHRHRRDRESRGIETEEDRKRRKRKELRRREEELAFRDRDGEARRDRRENKAYNSLGYDGFEMQRTWDGRVVGGEPRGGVKEEIARRTQGWFKKVAGL</sequence>
<feature type="compositionally biased region" description="Basic residues" evidence="1">
    <location>
        <begin position="523"/>
        <end position="532"/>
    </location>
</feature>
<feature type="compositionally biased region" description="Basic and acidic residues" evidence="1">
    <location>
        <begin position="828"/>
        <end position="839"/>
    </location>
</feature>
<feature type="compositionally biased region" description="Low complexity" evidence="1">
    <location>
        <begin position="606"/>
        <end position="623"/>
    </location>
</feature>
<feature type="compositionally biased region" description="Pro residues" evidence="1">
    <location>
        <begin position="435"/>
        <end position="444"/>
    </location>
</feature>
<feature type="compositionally biased region" description="Low complexity" evidence="1">
    <location>
        <begin position="1627"/>
        <end position="1637"/>
    </location>
</feature>
<feature type="compositionally biased region" description="Basic and acidic residues" evidence="1">
    <location>
        <begin position="1682"/>
        <end position="1704"/>
    </location>
</feature>
<feature type="compositionally biased region" description="Basic residues" evidence="1">
    <location>
        <begin position="1445"/>
        <end position="1454"/>
    </location>
</feature>
<feature type="compositionally biased region" description="Basic residues" evidence="1">
    <location>
        <begin position="1466"/>
        <end position="1475"/>
    </location>
</feature>
<feature type="compositionally biased region" description="Acidic residues" evidence="1">
    <location>
        <begin position="209"/>
        <end position="222"/>
    </location>
</feature>
<feature type="compositionally biased region" description="Basic and acidic residues" evidence="1">
    <location>
        <begin position="858"/>
        <end position="893"/>
    </location>
</feature>
<feature type="compositionally biased region" description="Low complexity" evidence="1">
    <location>
        <begin position="410"/>
        <end position="431"/>
    </location>
</feature>
<feature type="compositionally biased region" description="Pro residues" evidence="1">
    <location>
        <begin position="976"/>
        <end position="987"/>
    </location>
</feature>
<feature type="compositionally biased region" description="Pro residues" evidence="1">
    <location>
        <begin position="480"/>
        <end position="494"/>
    </location>
</feature>
<feature type="compositionally biased region" description="Acidic residues" evidence="1">
    <location>
        <begin position="800"/>
        <end position="815"/>
    </location>
</feature>
<feature type="compositionally biased region" description="Pro residues" evidence="1">
    <location>
        <begin position="595"/>
        <end position="605"/>
    </location>
</feature>
<feature type="compositionally biased region" description="Basic and acidic residues" evidence="1">
    <location>
        <begin position="1149"/>
        <end position="1160"/>
    </location>
</feature>
<feature type="compositionally biased region" description="Gly residues" evidence="1">
    <location>
        <begin position="167"/>
        <end position="182"/>
    </location>
</feature>
<feature type="compositionally biased region" description="Low complexity" evidence="1">
    <location>
        <begin position="1255"/>
        <end position="1269"/>
    </location>
</feature>
<feature type="compositionally biased region" description="Basic and acidic residues" evidence="1">
    <location>
        <begin position="1351"/>
        <end position="1362"/>
    </location>
</feature>
<keyword evidence="3" id="KW-1185">Reference proteome</keyword>
<evidence type="ECO:0000256" key="1">
    <source>
        <dbReference type="SAM" id="MobiDB-lite"/>
    </source>
</evidence>
<feature type="compositionally biased region" description="Basic and acidic residues" evidence="1">
    <location>
        <begin position="1661"/>
        <end position="1673"/>
    </location>
</feature>
<proteinExistence type="predicted"/>